<protein>
    <recommendedName>
        <fullName evidence="1">ESAT-6-like protein</fullName>
    </recommendedName>
</protein>
<comment type="similarity">
    <text evidence="1">Belongs to the WXG100 family.</text>
</comment>
<evidence type="ECO:0000256" key="1">
    <source>
        <dbReference type="RuleBase" id="RU362001"/>
    </source>
</evidence>
<comment type="caution">
    <text evidence="2">The sequence shown here is derived from an EMBL/GenBank/DDBJ whole genome shotgun (WGS) entry which is preliminary data.</text>
</comment>
<dbReference type="RefSeq" id="WP_307240225.1">
    <property type="nucleotide sequence ID" value="NZ_JAUSQZ010000001.1"/>
</dbReference>
<gene>
    <name evidence="2" type="ORF">J2S57_001680</name>
</gene>
<dbReference type="NCBIfam" id="TIGR03930">
    <property type="entry name" value="WXG100_ESAT6"/>
    <property type="match status" value="1"/>
</dbReference>
<dbReference type="Pfam" id="PF06013">
    <property type="entry name" value="WXG100"/>
    <property type="match status" value="1"/>
</dbReference>
<dbReference type="Proteomes" id="UP001235712">
    <property type="component" value="Unassembled WGS sequence"/>
</dbReference>
<dbReference type="Gene3D" id="1.10.287.1060">
    <property type="entry name" value="ESAT-6-like"/>
    <property type="match status" value="1"/>
</dbReference>
<evidence type="ECO:0000313" key="2">
    <source>
        <dbReference type="EMBL" id="MDP9825931.1"/>
    </source>
</evidence>
<dbReference type="InterPro" id="IPR010310">
    <property type="entry name" value="T7SS_ESAT-6-like"/>
</dbReference>
<dbReference type="InterPro" id="IPR036689">
    <property type="entry name" value="ESAT-6-like_sf"/>
</dbReference>
<keyword evidence="3" id="KW-1185">Reference proteome</keyword>
<evidence type="ECO:0000313" key="3">
    <source>
        <dbReference type="Proteomes" id="UP001235712"/>
    </source>
</evidence>
<accession>A0ABT9P033</accession>
<name>A0ABT9P033_9ACTN</name>
<organism evidence="2 3">
    <name type="scientific">Kineosporia succinea</name>
    <dbReference type="NCBI Taxonomy" id="84632"/>
    <lineage>
        <taxon>Bacteria</taxon>
        <taxon>Bacillati</taxon>
        <taxon>Actinomycetota</taxon>
        <taxon>Actinomycetes</taxon>
        <taxon>Kineosporiales</taxon>
        <taxon>Kineosporiaceae</taxon>
        <taxon>Kineosporia</taxon>
    </lineage>
</organism>
<sequence length="96" mass="10620">MPRFEVDSVQVVQASGAVQASAQQIGTEVDRMMRHLVQLQGSWTGVAASQFQTVVNDWRGTQERVRVALEQIQAALAQAGRQYQEVEDAAVRMFTA</sequence>
<proteinExistence type="inferred from homology"/>
<dbReference type="SUPFAM" id="SSF140453">
    <property type="entry name" value="EsxAB dimer-like"/>
    <property type="match status" value="1"/>
</dbReference>
<reference evidence="2 3" key="1">
    <citation type="submission" date="2023-07" db="EMBL/GenBank/DDBJ databases">
        <title>Sequencing the genomes of 1000 actinobacteria strains.</title>
        <authorList>
            <person name="Klenk H.-P."/>
        </authorList>
    </citation>
    <scope>NUCLEOTIDE SEQUENCE [LARGE SCALE GENOMIC DNA]</scope>
    <source>
        <strain evidence="2 3">DSM 44388</strain>
    </source>
</reference>
<dbReference type="EMBL" id="JAUSQZ010000001">
    <property type="protein sequence ID" value="MDP9825931.1"/>
    <property type="molecule type" value="Genomic_DNA"/>
</dbReference>